<evidence type="ECO:0000256" key="2">
    <source>
        <dbReference type="ARBA" id="ARBA00022525"/>
    </source>
</evidence>
<name>A0ABQ8LL28_LABRO</name>
<comment type="caution">
    <text evidence="9">The sequence shown here is derived from an EMBL/GenBank/DDBJ whole genome shotgun (WGS) entry which is preliminary data.</text>
</comment>
<keyword evidence="10" id="KW-1185">Reference proteome</keyword>
<dbReference type="InterPro" id="IPR008160">
    <property type="entry name" value="Collagen"/>
</dbReference>
<keyword evidence="2" id="KW-0964">Secreted</keyword>
<dbReference type="InterPro" id="IPR050392">
    <property type="entry name" value="Collagen/C1q_domain"/>
</dbReference>
<feature type="transmembrane region" description="Helical" evidence="6">
    <location>
        <begin position="258"/>
        <end position="277"/>
    </location>
</feature>
<keyword evidence="6" id="KW-0472">Membrane</keyword>
<dbReference type="Proteomes" id="UP000830375">
    <property type="component" value="Unassembled WGS sequence"/>
</dbReference>
<dbReference type="PRINTS" id="PR00007">
    <property type="entry name" value="COMPLEMNTC1Q"/>
</dbReference>
<feature type="region of interest" description="Disordered" evidence="5">
    <location>
        <begin position="293"/>
        <end position="365"/>
    </location>
</feature>
<feature type="compositionally biased region" description="Basic and acidic residues" evidence="5">
    <location>
        <begin position="558"/>
        <end position="570"/>
    </location>
</feature>
<gene>
    <name evidence="9" type="ORF">H4Q32_019435</name>
</gene>
<keyword evidence="4 7" id="KW-0732">Signal</keyword>
<organism evidence="9 10">
    <name type="scientific">Labeo rohita</name>
    <name type="common">Indian major carp</name>
    <name type="synonym">Cyprinus rohita</name>
    <dbReference type="NCBI Taxonomy" id="84645"/>
    <lineage>
        <taxon>Eukaryota</taxon>
        <taxon>Metazoa</taxon>
        <taxon>Chordata</taxon>
        <taxon>Craniata</taxon>
        <taxon>Vertebrata</taxon>
        <taxon>Euteleostomi</taxon>
        <taxon>Actinopterygii</taxon>
        <taxon>Neopterygii</taxon>
        <taxon>Teleostei</taxon>
        <taxon>Ostariophysi</taxon>
        <taxon>Cypriniformes</taxon>
        <taxon>Cyprinidae</taxon>
        <taxon>Labeoninae</taxon>
        <taxon>Labeonini</taxon>
        <taxon>Labeo</taxon>
    </lineage>
</organism>
<evidence type="ECO:0000256" key="1">
    <source>
        <dbReference type="ARBA" id="ARBA00004498"/>
    </source>
</evidence>
<feature type="compositionally biased region" description="Gly residues" evidence="5">
    <location>
        <begin position="100"/>
        <end position="110"/>
    </location>
</feature>
<reference evidence="9 10" key="1">
    <citation type="submission" date="2022-01" db="EMBL/GenBank/DDBJ databases">
        <title>A high-quality chromosome-level genome assembly of rohu carp, Labeo rohita.</title>
        <authorList>
            <person name="Arick M.A. II"/>
            <person name="Hsu C.-Y."/>
            <person name="Magbanua Z."/>
            <person name="Pechanova O."/>
            <person name="Grover C."/>
            <person name="Miller E."/>
            <person name="Thrash A."/>
            <person name="Ezzel L."/>
            <person name="Alam S."/>
            <person name="Benzie J."/>
            <person name="Hamilton M."/>
            <person name="Karsi A."/>
            <person name="Lawrence M.L."/>
            <person name="Peterson D.G."/>
        </authorList>
    </citation>
    <scope>NUCLEOTIDE SEQUENCE [LARGE SCALE GENOMIC DNA]</scope>
    <source>
        <strain evidence="10">BAU-BD-2019</strain>
        <tissue evidence="9">Blood</tissue>
    </source>
</reference>
<evidence type="ECO:0000256" key="4">
    <source>
        <dbReference type="ARBA" id="ARBA00022729"/>
    </source>
</evidence>
<dbReference type="Gene3D" id="2.60.120.40">
    <property type="match status" value="3"/>
</dbReference>
<feature type="compositionally biased region" description="Basic and acidic residues" evidence="5">
    <location>
        <begin position="299"/>
        <end position="311"/>
    </location>
</feature>
<comment type="subcellular location">
    <subcellularLocation>
        <location evidence="1">Secreted</location>
        <location evidence="1">Extracellular space</location>
        <location evidence="1">Extracellular matrix</location>
    </subcellularLocation>
</comment>
<evidence type="ECO:0000256" key="5">
    <source>
        <dbReference type="SAM" id="MobiDB-lite"/>
    </source>
</evidence>
<feature type="domain" description="C1q" evidence="8">
    <location>
        <begin position="367"/>
        <end position="503"/>
    </location>
</feature>
<dbReference type="EMBL" id="JACTAM010000021">
    <property type="protein sequence ID" value="KAI2651367.1"/>
    <property type="molecule type" value="Genomic_DNA"/>
</dbReference>
<dbReference type="PANTHER" id="PTHR15427">
    <property type="entry name" value="EMILIN ELASTIN MICROFIBRIL INTERFACE-LOCATED PROTEIN ELASTIN MICROFIBRIL INTERFACER"/>
    <property type="match status" value="1"/>
</dbReference>
<dbReference type="InterPro" id="IPR001073">
    <property type="entry name" value="C1q_dom"/>
</dbReference>
<proteinExistence type="predicted"/>
<evidence type="ECO:0000259" key="8">
    <source>
        <dbReference type="PROSITE" id="PS50871"/>
    </source>
</evidence>
<feature type="chain" id="PRO_5045238963" evidence="7">
    <location>
        <begin position="20"/>
        <end position="751"/>
    </location>
</feature>
<evidence type="ECO:0000313" key="9">
    <source>
        <dbReference type="EMBL" id="KAI2651367.1"/>
    </source>
</evidence>
<evidence type="ECO:0000313" key="10">
    <source>
        <dbReference type="Proteomes" id="UP000830375"/>
    </source>
</evidence>
<keyword evidence="6" id="KW-0812">Transmembrane</keyword>
<dbReference type="PANTHER" id="PTHR15427:SF29">
    <property type="entry name" value="COMPLEMENT C1Q SUBCOMPONENT SUBUNIT C"/>
    <property type="match status" value="1"/>
</dbReference>
<evidence type="ECO:0000256" key="3">
    <source>
        <dbReference type="ARBA" id="ARBA00022530"/>
    </source>
</evidence>
<keyword evidence="6" id="KW-1133">Transmembrane helix</keyword>
<dbReference type="Pfam" id="PF01391">
    <property type="entry name" value="Collagen"/>
    <property type="match status" value="2"/>
</dbReference>
<dbReference type="SUPFAM" id="SSF49842">
    <property type="entry name" value="TNF-like"/>
    <property type="match status" value="3"/>
</dbReference>
<dbReference type="SMART" id="SM00110">
    <property type="entry name" value="C1Q"/>
    <property type="match status" value="2"/>
</dbReference>
<evidence type="ECO:0000256" key="7">
    <source>
        <dbReference type="SAM" id="SignalP"/>
    </source>
</evidence>
<evidence type="ECO:0000256" key="6">
    <source>
        <dbReference type="SAM" id="Phobius"/>
    </source>
</evidence>
<feature type="transmembrane region" description="Helical" evidence="6">
    <location>
        <begin position="229"/>
        <end position="246"/>
    </location>
</feature>
<keyword evidence="3" id="KW-0272">Extracellular matrix</keyword>
<feature type="region of interest" description="Disordered" evidence="5">
    <location>
        <begin position="68"/>
        <end position="110"/>
    </location>
</feature>
<dbReference type="Pfam" id="PF00386">
    <property type="entry name" value="C1q"/>
    <property type="match status" value="3"/>
</dbReference>
<dbReference type="PROSITE" id="PS50871">
    <property type="entry name" value="C1Q"/>
    <property type="match status" value="3"/>
</dbReference>
<feature type="domain" description="C1q" evidence="8">
    <location>
        <begin position="622"/>
        <end position="751"/>
    </location>
</feature>
<feature type="domain" description="C1q" evidence="8">
    <location>
        <begin position="111"/>
        <end position="248"/>
    </location>
</feature>
<dbReference type="InterPro" id="IPR008983">
    <property type="entry name" value="Tumour_necrosis_fac-like_dom"/>
</dbReference>
<feature type="region of interest" description="Disordered" evidence="5">
    <location>
        <begin position="547"/>
        <end position="618"/>
    </location>
</feature>
<accession>A0ABQ8LL28</accession>
<feature type="signal peptide" evidence="7">
    <location>
        <begin position="1"/>
        <end position="19"/>
    </location>
</feature>
<sequence length="751" mass="79759">MQPLALFAFLWVLLPFVFCQDDSCPINGRNGVAGVPGRDGLSGAKGEKGAPALQEELNSITLQELKGEMGIRGPPGERGPKGFMGAQGPKGSFGPKGPRGSSGGIDGSGGAAGTKPAFSVLRTQTELASYGTPVIFDSELSNINKDFNLKTGKFTCKDPGVYYFVFHASSKGHICLRLKNNSNTVSLNFCDLNPQSVSVVVSGGVVLQLSLYEEIWIEPFTKSGSARNMPKSMSAVFNGFLIYLVWVRLSPRSTANMFGCHIIFGSLLVGFLCLSLVSTETCASGGLPGFPGIPGFPGRDGREGMKGEKGEPGMPLTAHETKKRGKKGDPGIKGIPGKRGPQGDLGVVGPPGPPGEPGEPGSLDASGSLLQSAFSVIRKTRAHPEPNSLIRFSEVITDISKDFNIAESKFVCKIPGTYYFVFHASSNEKNLCVNLVHDDKKLAVFCDHVQRGNQQVSSGGLAVYLKENEKVWLTTGFYNGLFAEGEKADSVFSGGRKNIQCNIHLQSHPSVFPTAFLEEKMAAHMVVLQLTIMLLLVASSESGTCNGKPGIPGIPGTDGKDGAKGEKGDPGENAVPIIGPKGDPGISGFPGRPGEKGDKGLEGPPGPEGPKGEKGDFTGVDTPDQYFVLSYKKSPKSQRITQDKSVAFEVPLISTPDSVFDSAGYFTVQKSGMYYISYHISSNNIACLKIQVGEEEKVRFCDSPGMIMVTAGSVVLPLKTYDKVSIQSTAVSSIFSRDTDCTFTAFLLFPQ</sequence>
<protein>
    <submittedName>
        <fullName evidence="9">Complement C1q subcomponent subunit C</fullName>
    </submittedName>
</protein>